<proteinExistence type="predicted"/>
<evidence type="ECO:0000313" key="2">
    <source>
        <dbReference type="Proteomes" id="UP001143856"/>
    </source>
</evidence>
<dbReference type="Proteomes" id="UP001143856">
    <property type="component" value="Unassembled WGS sequence"/>
</dbReference>
<evidence type="ECO:0000313" key="1">
    <source>
        <dbReference type="EMBL" id="KAJ2989850.1"/>
    </source>
</evidence>
<organism evidence="1 2">
    <name type="scientific">Xylaria curta</name>
    <dbReference type="NCBI Taxonomy" id="42375"/>
    <lineage>
        <taxon>Eukaryota</taxon>
        <taxon>Fungi</taxon>
        <taxon>Dikarya</taxon>
        <taxon>Ascomycota</taxon>
        <taxon>Pezizomycotina</taxon>
        <taxon>Sordariomycetes</taxon>
        <taxon>Xylariomycetidae</taxon>
        <taxon>Xylariales</taxon>
        <taxon>Xylariaceae</taxon>
        <taxon>Xylaria</taxon>
    </lineage>
</organism>
<gene>
    <name evidence="1" type="ORF">NUW58_g3257</name>
</gene>
<comment type="caution">
    <text evidence="1">The sequence shown here is derived from an EMBL/GenBank/DDBJ whole genome shotgun (WGS) entry which is preliminary data.</text>
</comment>
<sequence>MSTRSPVHPQNWLGLIKAFCEALIALIVPVLSMPFLRPIDHKVVHVIQHTTSQASMSVNTDAMATEWSQRNDNHKEEVHLHNMTMGKPDTRFNAEHQQPGMAMNNENQPEKQKKEQMRENTNTAGHINITLTGCSNFPITQLCLVNNNAPSTSTIAPVSSNSTTTVVILIVKRMGHASYATALACMLLLTFIFWFLKPEIHIK</sequence>
<keyword evidence="2" id="KW-1185">Reference proteome</keyword>
<accession>A0ACC1PD11</accession>
<dbReference type="EMBL" id="JAPDGR010000484">
    <property type="protein sequence ID" value="KAJ2989850.1"/>
    <property type="molecule type" value="Genomic_DNA"/>
</dbReference>
<reference evidence="1" key="1">
    <citation type="submission" date="2022-10" db="EMBL/GenBank/DDBJ databases">
        <title>Genome Sequence of Xylaria curta.</title>
        <authorList>
            <person name="Buettner E."/>
        </authorList>
    </citation>
    <scope>NUCLEOTIDE SEQUENCE</scope>
    <source>
        <strain evidence="1">Babe10</strain>
    </source>
</reference>
<name>A0ACC1PD11_9PEZI</name>
<protein>
    <submittedName>
        <fullName evidence="1">Uncharacterized protein</fullName>
    </submittedName>
</protein>